<evidence type="ECO:0000313" key="2">
    <source>
        <dbReference type="Proteomes" id="UP001417504"/>
    </source>
</evidence>
<dbReference type="AlphaFoldDB" id="A0AAP0ENH6"/>
<accession>A0AAP0ENH6</accession>
<comment type="caution">
    <text evidence="1">The sequence shown here is derived from an EMBL/GenBank/DDBJ whole genome shotgun (WGS) entry which is preliminary data.</text>
</comment>
<dbReference type="EMBL" id="JBBNAE010000009">
    <property type="protein sequence ID" value="KAK9096506.1"/>
    <property type="molecule type" value="Genomic_DNA"/>
</dbReference>
<protein>
    <submittedName>
        <fullName evidence="1">Uncharacterized protein</fullName>
    </submittedName>
</protein>
<name>A0AAP0ENH6_9MAGN</name>
<proteinExistence type="predicted"/>
<dbReference type="Proteomes" id="UP001417504">
    <property type="component" value="Unassembled WGS sequence"/>
</dbReference>
<evidence type="ECO:0000313" key="1">
    <source>
        <dbReference type="EMBL" id="KAK9096506.1"/>
    </source>
</evidence>
<reference evidence="1 2" key="1">
    <citation type="submission" date="2024-01" db="EMBL/GenBank/DDBJ databases">
        <title>Genome assemblies of Stephania.</title>
        <authorList>
            <person name="Yang L."/>
        </authorList>
    </citation>
    <scope>NUCLEOTIDE SEQUENCE [LARGE SCALE GENOMIC DNA]</scope>
    <source>
        <strain evidence="1">QJT</strain>
        <tissue evidence="1">Leaf</tissue>
    </source>
</reference>
<gene>
    <name evidence="1" type="ORF">Sjap_022003</name>
</gene>
<keyword evidence="2" id="KW-1185">Reference proteome</keyword>
<sequence>MSNLPQQTASQLVWDYEVVIGLRELYVSINEEYVEVAHTIFKWIAYGMPNYDVVHSIFEGDNKDDKTSSGAKNEFKGMPNKKQKHIESLLENLACKVDCIQEDFHALKCDFSVVKCDIGNDIKTMHEKLDMLLKQTPCATNGNASRKTKYMSTSNEDFQFTNENVKLQHGKHQEFDTAEDVDKVCQATRQDYTPHVMKFAQENEIEGKSLENLLDNIPHWYGIVKGRRKTKKASSCLEPYVDPTAKRKTLKKNEDSYDPDEKHPHDDFMRIKHWFSSKDDTVVDLNYCIGDRIWFKILWTEDKWLDNKHLDAGTWWLRKKMPKSPNHKSCVAILDTMFSICTLPSHYFYFVNQ</sequence>
<organism evidence="1 2">
    <name type="scientific">Stephania japonica</name>
    <dbReference type="NCBI Taxonomy" id="461633"/>
    <lineage>
        <taxon>Eukaryota</taxon>
        <taxon>Viridiplantae</taxon>
        <taxon>Streptophyta</taxon>
        <taxon>Embryophyta</taxon>
        <taxon>Tracheophyta</taxon>
        <taxon>Spermatophyta</taxon>
        <taxon>Magnoliopsida</taxon>
        <taxon>Ranunculales</taxon>
        <taxon>Menispermaceae</taxon>
        <taxon>Menispermoideae</taxon>
        <taxon>Cissampelideae</taxon>
        <taxon>Stephania</taxon>
    </lineage>
</organism>